<keyword evidence="2" id="KW-1185">Reference proteome</keyword>
<dbReference type="Proteomes" id="UP000199598">
    <property type="component" value="Unassembled WGS sequence"/>
</dbReference>
<dbReference type="PANTHER" id="PTHR47623:SF1">
    <property type="entry name" value="OS09G0287300 PROTEIN"/>
    <property type="match status" value="1"/>
</dbReference>
<comment type="caution">
    <text evidence="1">The sequence shown here is derived from an EMBL/GenBank/DDBJ whole genome shotgun (WGS) entry which is preliminary data.</text>
</comment>
<dbReference type="SUPFAM" id="SSF53254">
    <property type="entry name" value="Phosphoglycerate mutase-like"/>
    <property type="match status" value="1"/>
</dbReference>
<evidence type="ECO:0000313" key="2">
    <source>
        <dbReference type="Proteomes" id="UP000199598"/>
    </source>
</evidence>
<protein>
    <submittedName>
        <fullName evidence="1">Phosphohistidine phosphatase</fullName>
    </submittedName>
</protein>
<dbReference type="InterPro" id="IPR029033">
    <property type="entry name" value="His_PPase_superfam"/>
</dbReference>
<dbReference type="Gene3D" id="3.40.50.1240">
    <property type="entry name" value="Phosphoglycerate mutase-like"/>
    <property type="match status" value="1"/>
</dbReference>
<dbReference type="SMART" id="SM00855">
    <property type="entry name" value="PGAM"/>
    <property type="match status" value="1"/>
</dbReference>
<reference evidence="1 2" key="1">
    <citation type="submission" date="2016-10" db="EMBL/GenBank/DDBJ databases">
        <authorList>
            <person name="Varghese N."/>
            <person name="Submissions S."/>
        </authorList>
    </citation>
    <scope>NUCLEOTIDE SEQUENCE [LARGE SCALE GENOMIC DNA]</scope>
    <source>
        <strain evidence="1 2">DSM 16392</strain>
    </source>
</reference>
<dbReference type="EMBL" id="FOSK01000009">
    <property type="protein sequence ID" value="SFK78264.1"/>
    <property type="molecule type" value="Genomic_DNA"/>
</dbReference>
<sequence length="176" mass="20003">MLRLMLLRHAKSDWSDEGAHDHDRSLNTSGWKAAARVGAHIHQHHMHPKLILCSTALRTRQTLMEVMPYLRNDTRIQLLRDLYNSSEGDYIDAIRAYGGGFDTILIVGHNTAIQDTALELTGKGNPEYIHQMQSKYPTGALAVIDFEEHRWSEIECKKGRIVSFFQPRHLQAVSGS</sequence>
<organism evidence="1 2">
    <name type="scientific">Pseudovibrio ascidiaceicola</name>
    <dbReference type="NCBI Taxonomy" id="285279"/>
    <lineage>
        <taxon>Bacteria</taxon>
        <taxon>Pseudomonadati</taxon>
        <taxon>Pseudomonadota</taxon>
        <taxon>Alphaproteobacteria</taxon>
        <taxon>Hyphomicrobiales</taxon>
        <taxon>Stappiaceae</taxon>
        <taxon>Pseudovibrio</taxon>
    </lineage>
</organism>
<evidence type="ECO:0000313" key="1">
    <source>
        <dbReference type="EMBL" id="SFK78264.1"/>
    </source>
</evidence>
<accession>A0A1I4CAS7</accession>
<dbReference type="InterPro" id="IPR013078">
    <property type="entry name" value="His_Pase_superF_clade-1"/>
</dbReference>
<dbReference type="CDD" id="cd07067">
    <property type="entry name" value="HP_PGM_like"/>
    <property type="match status" value="1"/>
</dbReference>
<gene>
    <name evidence="1" type="ORF">SAMN04488518_10951</name>
</gene>
<proteinExistence type="predicted"/>
<dbReference type="PANTHER" id="PTHR47623">
    <property type="entry name" value="OS09G0287300 PROTEIN"/>
    <property type="match status" value="1"/>
</dbReference>
<dbReference type="Pfam" id="PF00300">
    <property type="entry name" value="His_Phos_1"/>
    <property type="match status" value="1"/>
</dbReference>
<dbReference type="RefSeq" id="WP_063312192.1">
    <property type="nucleotide sequence ID" value="NZ_FOSK01000009.1"/>
</dbReference>
<name>A0A1I4CAS7_9HYPH</name>